<name>M0NF56_9EURY</name>
<evidence type="ECO:0000256" key="2">
    <source>
        <dbReference type="SAM" id="Phobius"/>
    </source>
</evidence>
<feature type="transmembrane region" description="Helical" evidence="2">
    <location>
        <begin position="511"/>
        <end position="540"/>
    </location>
</feature>
<dbReference type="Proteomes" id="UP000011680">
    <property type="component" value="Unassembled WGS sequence"/>
</dbReference>
<dbReference type="EMBL" id="AOMF01000037">
    <property type="protein sequence ID" value="EMA56471.1"/>
    <property type="molecule type" value="Genomic_DNA"/>
</dbReference>
<feature type="region of interest" description="Disordered" evidence="1">
    <location>
        <begin position="1"/>
        <end position="73"/>
    </location>
</feature>
<evidence type="ECO:0008006" key="5">
    <source>
        <dbReference type="Google" id="ProtNLM"/>
    </source>
</evidence>
<comment type="caution">
    <text evidence="3">The sequence shown here is derived from an EMBL/GenBank/DDBJ whole genome shotgun (WGS) entry which is preliminary data.</text>
</comment>
<accession>M0NF56</accession>
<dbReference type="SUPFAM" id="SSF51126">
    <property type="entry name" value="Pectin lyase-like"/>
    <property type="match status" value="1"/>
</dbReference>
<proteinExistence type="predicted"/>
<dbReference type="PATRIC" id="fig|1227457.3.peg.366"/>
<organism evidence="3 4">
    <name type="scientific">Halococcus thailandensis JCM 13552</name>
    <dbReference type="NCBI Taxonomy" id="1227457"/>
    <lineage>
        <taxon>Archaea</taxon>
        <taxon>Methanobacteriati</taxon>
        <taxon>Methanobacteriota</taxon>
        <taxon>Stenosarchaea group</taxon>
        <taxon>Halobacteria</taxon>
        <taxon>Halobacteriales</taxon>
        <taxon>Halococcaceae</taxon>
        <taxon>Halococcus</taxon>
    </lineage>
</organism>
<keyword evidence="2" id="KW-0812">Transmembrane</keyword>
<reference evidence="3 4" key="1">
    <citation type="journal article" date="2014" name="PLoS Genet.">
        <title>Phylogenetically driven sequencing of extremely halophilic archaea reveals strategies for static and dynamic osmo-response.</title>
        <authorList>
            <person name="Becker E.A."/>
            <person name="Seitzer P.M."/>
            <person name="Tritt A."/>
            <person name="Larsen D."/>
            <person name="Krusor M."/>
            <person name="Yao A.I."/>
            <person name="Wu D."/>
            <person name="Madern D."/>
            <person name="Eisen J.A."/>
            <person name="Darling A.E."/>
            <person name="Facciotti M.T."/>
        </authorList>
    </citation>
    <scope>NUCLEOTIDE SEQUENCE [LARGE SCALE GENOMIC DNA]</scope>
    <source>
        <strain evidence="3 4">JCM 13552</strain>
    </source>
</reference>
<keyword evidence="2" id="KW-1133">Transmembrane helix</keyword>
<dbReference type="eggNOG" id="arCOG04012">
    <property type="taxonomic scope" value="Archaea"/>
</dbReference>
<evidence type="ECO:0000313" key="3">
    <source>
        <dbReference type="EMBL" id="EMA56471.1"/>
    </source>
</evidence>
<feature type="compositionally biased region" description="Low complexity" evidence="1">
    <location>
        <begin position="21"/>
        <end position="31"/>
    </location>
</feature>
<evidence type="ECO:0000313" key="4">
    <source>
        <dbReference type="Proteomes" id="UP000011680"/>
    </source>
</evidence>
<keyword evidence="4" id="KW-1185">Reference proteome</keyword>
<gene>
    <name evidence="3" type="ORF">C451_02063</name>
</gene>
<protein>
    <recommendedName>
        <fullName evidence="5">Right handed beta helix domain-containing protein</fullName>
    </recommendedName>
</protein>
<sequence length="545" mass="56050">MYAETEYDHYQQMGERPAQQGSSGDGNSSGTRSGGGGNGSGKPTAPKFSQTVDAVEEFGVDPNGNRPIGEDIDSVPEDTLVVFPGGTFKVSGRTQFRATKAGVVGASYQDKKPPSGDGKNTTTFVAEQGTFAALDFKMDTGLVGGFMLDFTATKALITMNARSSGFMQYRDVVWNGLVDRVGSQANDSKNGDYLCAMQPDEGATSRATRFVMKNNGIPGSKNIGGRNGFWCGESCKGTAQIEDCVVSAVADNGVYGGRAPGDVQIKGGEWVNNEVSHNRYSGKGSFSDGATMVLDADNYNGPTGEYGKWNDEIGTHAIKIERGDNGISKPSGAVLRNAEIQLLSAGPHGFGAGIRVRGSGGALKIENCRITNNVDCASVVAESPGDGYSGYKAPSPHNITITDSLFQGTNAESIVDVSGRENSLVRKTCFKIPGASSSNITGMTIGSGVGFGKQCKSGGLSNPKKVGSGGNLSAANFSAPNASSTGSASTSSGGGSGWAGKLLGGLAVAPLIGIAVIAIPFIFGLLVLGGATFGGLLLFFKKLSS</sequence>
<dbReference type="AlphaFoldDB" id="M0NF56"/>
<evidence type="ECO:0000256" key="1">
    <source>
        <dbReference type="SAM" id="MobiDB-lite"/>
    </source>
</evidence>
<keyword evidence="2" id="KW-0472">Membrane</keyword>
<dbReference type="InterPro" id="IPR011050">
    <property type="entry name" value="Pectin_lyase_fold/virulence"/>
</dbReference>